<protein>
    <submittedName>
        <fullName evidence="1">Uncharacterized protein</fullName>
    </submittedName>
</protein>
<name>A0A0D6NMQ2_9PROT</name>
<evidence type="ECO:0000313" key="2">
    <source>
        <dbReference type="Proteomes" id="UP000032670"/>
    </source>
</evidence>
<accession>A0A6N3SUL8</accession>
<keyword evidence="2" id="KW-1185">Reference proteome</keyword>
<organism evidence="1 2">
    <name type="scientific">Acetobacter orientalis</name>
    <dbReference type="NCBI Taxonomy" id="146474"/>
    <lineage>
        <taxon>Bacteria</taxon>
        <taxon>Pseudomonadati</taxon>
        <taxon>Pseudomonadota</taxon>
        <taxon>Alphaproteobacteria</taxon>
        <taxon>Acetobacterales</taxon>
        <taxon>Acetobacteraceae</taxon>
        <taxon>Acetobacter</taxon>
    </lineage>
</organism>
<dbReference type="Proteomes" id="UP000032670">
    <property type="component" value="Unassembled WGS sequence"/>
</dbReference>
<accession>A0A0D6NMQ2</accession>
<reference evidence="1 2" key="1">
    <citation type="submission" date="2012-11" db="EMBL/GenBank/DDBJ databases">
        <title>Whole genome sequence of Acetobacter orientalis 21F-2.</title>
        <authorList>
            <person name="Azuma Y."/>
            <person name="Higashiura N."/>
            <person name="Hirakawa H."/>
            <person name="Matsushita K."/>
        </authorList>
    </citation>
    <scope>NUCLEOTIDE SEQUENCE [LARGE SCALE GENOMIC DNA]</scope>
    <source>
        <strain evidence="1 2">21F-2</strain>
    </source>
</reference>
<proteinExistence type="predicted"/>
<dbReference type="STRING" id="1231341.Abor_031_059"/>
<evidence type="ECO:0000313" key="1">
    <source>
        <dbReference type="EMBL" id="GAN66893.1"/>
    </source>
</evidence>
<dbReference type="EMBL" id="BAMX01000031">
    <property type="protein sequence ID" value="GAN66893.1"/>
    <property type="molecule type" value="Genomic_DNA"/>
</dbReference>
<gene>
    <name evidence="1" type="ORF">Abor_031_059</name>
</gene>
<comment type="caution">
    <text evidence="1">The sequence shown here is derived from an EMBL/GenBank/DDBJ whole genome shotgun (WGS) entry which is preliminary data.</text>
</comment>
<dbReference type="AlphaFoldDB" id="A0A0D6NMQ2"/>
<sequence>MGGSCHPYNSLGERDLITSGTDVTNPNLPKCTVPTCQSGANVGKPCALKSNSGKAGSAFNLWRYIAVKWHG</sequence>